<protein>
    <submittedName>
        <fullName evidence="2">Uncharacterized protein</fullName>
    </submittedName>
</protein>
<gene>
    <name evidence="2" type="ORF">AEK19_MT1784</name>
</gene>
<geneLocation type="mitochondrion" evidence="2"/>
<dbReference type="EMBL" id="KY774314">
    <property type="protein sequence ID" value="ART31957.1"/>
    <property type="molecule type" value="Genomic_DNA"/>
</dbReference>
<reference evidence="2" key="1">
    <citation type="submission" date="2017-03" db="EMBL/GenBank/DDBJ databases">
        <title>The mitochondrial genome of the carnivorous plant Utricularia reniformis (Lentibulariaceae): structure, comparative analysis and evolutionary landmarks.</title>
        <authorList>
            <person name="Silva S.R."/>
            <person name="Alvarenga D.O."/>
            <person name="Michael T.P."/>
            <person name="Miranda V.F.O."/>
            <person name="Varani A.M."/>
        </authorList>
    </citation>
    <scope>NUCLEOTIDE SEQUENCE</scope>
</reference>
<evidence type="ECO:0000256" key="1">
    <source>
        <dbReference type="SAM" id="MobiDB-lite"/>
    </source>
</evidence>
<name>A0A1Y0B3K1_9LAMI</name>
<accession>A0A1Y0B3K1</accession>
<feature type="region of interest" description="Disordered" evidence="1">
    <location>
        <begin position="1"/>
        <end position="22"/>
    </location>
</feature>
<feature type="compositionally biased region" description="Low complexity" evidence="1">
    <location>
        <begin position="7"/>
        <end position="21"/>
    </location>
</feature>
<evidence type="ECO:0000313" key="2">
    <source>
        <dbReference type="EMBL" id="ART31957.1"/>
    </source>
</evidence>
<dbReference type="AlphaFoldDB" id="A0A1Y0B3K1"/>
<proteinExistence type="predicted"/>
<sequence length="53" mass="5579">MVGTRVSASPSASEPPTALTSNLNDKCSAALQGELMLVGYFGLTLPQRRSLKN</sequence>
<keyword evidence="2" id="KW-0496">Mitochondrion</keyword>
<organism evidence="2">
    <name type="scientific">Utricularia reniformis</name>
    <dbReference type="NCBI Taxonomy" id="192314"/>
    <lineage>
        <taxon>Eukaryota</taxon>
        <taxon>Viridiplantae</taxon>
        <taxon>Streptophyta</taxon>
        <taxon>Embryophyta</taxon>
        <taxon>Tracheophyta</taxon>
        <taxon>Spermatophyta</taxon>
        <taxon>Magnoliopsida</taxon>
        <taxon>eudicotyledons</taxon>
        <taxon>Gunneridae</taxon>
        <taxon>Pentapetalae</taxon>
        <taxon>asterids</taxon>
        <taxon>lamiids</taxon>
        <taxon>Lamiales</taxon>
        <taxon>Lentibulariaceae</taxon>
        <taxon>Utricularia</taxon>
    </lineage>
</organism>